<dbReference type="Proteomes" id="UP000499080">
    <property type="component" value="Unassembled WGS sequence"/>
</dbReference>
<dbReference type="EMBL" id="BGPR01051806">
    <property type="protein sequence ID" value="GBO28714.1"/>
    <property type="molecule type" value="Genomic_DNA"/>
</dbReference>
<protein>
    <submittedName>
        <fullName evidence="1">Uncharacterized protein</fullName>
    </submittedName>
</protein>
<keyword evidence="2" id="KW-1185">Reference proteome</keyword>
<reference evidence="1 2" key="1">
    <citation type="journal article" date="2019" name="Sci. Rep.">
        <title>Orb-weaving spider Araneus ventricosus genome elucidates the spidroin gene catalogue.</title>
        <authorList>
            <person name="Kono N."/>
            <person name="Nakamura H."/>
            <person name="Ohtoshi R."/>
            <person name="Moran D.A.P."/>
            <person name="Shinohara A."/>
            <person name="Yoshida Y."/>
            <person name="Fujiwara M."/>
            <person name="Mori M."/>
            <person name="Tomita M."/>
            <person name="Arakawa K."/>
        </authorList>
    </citation>
    <scope>NUCLEOTIDE SEQUENCE [LARGE SCALE GENOMIC DNA]</scope>
</reference>
<evidence type="ECO:0000313" key="2">
    <source>
        <dbReference type="Proteomes" id="UP000499080"/>
    </source>
</evidence>
<gene>
    <name evidence="1" type="ORF">AVEN_20087_1</name>
</gene>
<accession>A0A4Y2VWU6</accession>
<dbReference type="AlphaFoldDB" id="A0A4Y2VWU6"/>
<organism evidence="1 2">
    <name type="scientific">Araneus ventricosus</name>
    <name type="common">Orbweaver spider</name>
    <name type="synonym">Epeira ventricosa</name>
    <dbReference type="NCBI Taxonomy" id="182803"/>
    <lineage>
        <taxon>Eukaryota</taxon>
        <taxon>Metazoa</taxon>
        <taxon>Ecdysozoa</taxon>
        <taxon>Arthropoda</taxon>
        <taxon>Chelicerata</taxon>
        <taxon>Arachnida</taxon>
        <taxon>Araneae</taxon>
        <taxon>Araneomorphae</taxon>
        <taxon>Entelegynae</taxon>
        <taxon>Araneoidea</taxon>
        <taxon>Araneidae</taxon>
        <taxon>Araneus</taxon>
    </lineage>
</organism>
<name>A0A4Y2VWU6_ARAVE</name>
<comment type="caution">
    <text evidence="1">The sequence shown here is derived from an EMBL/GenBank/DDBJ whole genome shotgun (WGS) entry which is preliminary data.</text>
</comment>
<sequence>MTKASEITPEAAGCGVYFTLTVSSSGKLYEDVSVGYMLSGVTAFKLVEKEGVVHVLKPGRGMDIVSLVKMGNSCDINANDISPTDIYLNR</sequence>
<evidence type="ECO:0000313" key="1">
    <source>
        <dbReference type="EMBL" id="GBO28714.1"/>
    </source>
</evidence>
<proteinExistence type="predicted"/>